<reference evidence="2 3" key="1">
    <citation type="journal article" date="2017" name="Chemistry">
        <title>Isolation, Biosynthesis and Chemical Modifications of Rubterolones A-F: Rare Tropolone Alkaloids from Actinomadura sp. 5-2.</title>
        <authorList>
            <person name="Guo H."/>
            <person name="Benndorf R."/>
            <person name="Leichnitz D."/>
            <person name="Klassen J.L."/>
            <person name="Vollmers J."/>
            <person name="Gorls H."/>
            <person name="Steinacker M."/>
            <person name="Weigel C."/>
            <person name="Dahse H.M."/>
            <person name="Kaster A.K."/>
            <person name="de Beer Z.W."/>
            <person name="Poulsen M."/>
            <person name="Beemelmanns C."/>
        </authorList>
    </citation>
    <scope>NUCLEOTIDE SEQUENCE [LARGE SCALE GENOMIC DNA]</scope>
    <source>
        <strain evidence="2 3">5-2</strain>
    </source>
</reference>
<gene>
    <name evidence="2" type="ORF">BTM25_47310</name>
</gene>
<dbReference type="Gene3D" id="1.25.40.10">
    <property type="entry name" value="Tetratricopeptide repeat domain"/>
    <property type="match status" value="1"/>
</dbReference>
<accession>A0A2P4UEW6</accession>
<name>A0A2P4UEW6_9ACTN</name>
<dbReference type="Proteomes" id="UP000242367">
    <property type="component" value="Unassembled WGS sequence"/>
</dbReference>
<sequence>MARRKNNERLSALLEEAQWSAADLARTVNALGRAQGIPLRYDRTSVAHWLTGSRPRPPVPDLAAAAFSRRTGRVVLPFETGLTSEPPVLRIAVGERPGTSPRPLAELVELCRADADPARRQHLLRGAHRVLPPPAPLWQPPSGQSAEERRGDADSLAVAGVSTLQKAVVTVSECFEHHGGAYARSALAQYVADDASSILHRAAGHPLERRMLTLVAELTGLLGRMTADAGHAHLAQRYSERALKLAHEAGDRHTYSVLLRSMSVQDLRLGQPRNALRLAEAAITVAAGRADIVKPDTLTFLLSQRAVIFARLGEPGSALADLDSAWTSHTDRVRGKRDPFEVYPRAALEYQQAEVQRVLGNPSEAARHLAASLRDRPPGHVRARALTLAKLAEVHLSAGHLDAACERWDQFLDLCPHLRSVEAAQALARMGQSLRPHRRYPQARLLLERAVAIRSSLR</sequence>
<protein>
    <submittedName>
        <fullName evidence="2">Sporulation protein</fullName>
    </submittedName>
</protein>
<proteinExistence type="predicted"/>
<dbReference type="SUPFAM" id="SSF48452">
    <property type="entry name" value="TPR-like"/>
    <property type="match status" value="1"/>
</dbReference>
<evidence type="ECO:0000313" key="3">
    <source>
        <dbReference type="Proteomes" id="UP000242367"/>
    </source>
</evidence>
<evidence type="ECO:0000256" key="1">
    <source>
        <dbReference type="SAM" id="MobiDB-lite"/>
    </source>
</evidence>
<dbReference type="RefSeq" id="WP_103565177.1">
    <property type="nucleotide sequence ID" value="NZ_MTBP01000003.1"/>
</dbReference>
<feature type="region of interest" description="Disordered" evidence="1">
    <location>
        <begin position="130"/>
        <end position="152"/>
    </location>
</feature>
<dbReference type="EMBL" id="MTBP01000003">
    <property type="protein sequence ID" value="POM23576.1"/>
    <property type="molecule type" value="Genomic_DNA"/>
</dbReference>
<keyword evidence="3" id="KW-1185">Reference proteome</keyword>
<comment type="caution">
    <text evidence="2">The sequence shown here is derived from an EMBL/GenBank/DDBJ whole genome shotgun (WGS) entry which is preliminary data.</text>
</comment>
<evidence type="ECO:0000313" key="2">
    <source>
        <dbReference type="EMBL" id="POM23576.1"/>
    </source>
</evidence>
<dbReference type="InterPro" id="IPR011990">
    <property type="entry name" value="TPR-like_helical_dom_sf"/>
</dbReference>
<organism evidence="2 3">
    <name type="scientific">Actinomadura rubteroloni</name>
    <dbReference type="NCBI Taxonomy" id="1926885"/>
    <lineage>
        <taxon>Bacteria</taxon>
        <taxon>Bacillati</taxon>
        <taxon>Actinomycetota</taxon>
        <taxon>Actinomycetes</taxon>
        <taxon>Streptosporangiales</taxon>
        <taxon>Thermomonosporaceae</taxon>
        <taxon>Actinomadura</taxon>
    </lineage>
</organism>
<dbReference type="AlphaFoldDB" id="A0A2P4UEW6"/>